<gene>
    <name evidence="1" type="ORF">S01H1_25469</name>
</gene>
<evidence type="ECO:0000313" key="1">
    <source>
        <dbReference type="EMBL" id="GAF89890.1"/>
    </source>
</evidence>
<dbReference type="AlphaFoldDB" id="X0UN13"/>
<protein>
    <submittedName>
        <fullName evidence="1">Uncharacterized protein</fullName>
    </submittedName>
</protein>
<proteinExistence type="predicted"/>
<accession>X0UN13</accession>
<sequence>CPKFYRIMQDEFGQDEIDRLVGLALSDVKLTNIELRDFYIRFTTDIKKFENLTL</sequence>
<name>X0UN13_9ZZZZ</name>
<reference evidence="1" key="1">
    <citation type="journal article" date="2014" name="Front. Microbiol.">
        <title>High frequency of phylogenetically diverse reductive dehalogenase-homologous genes in deep subseafloor sedimentary metagenomes.</title>
        <authorList>
            <person name="Kawai M."/>
            <person name="Futagami T."/>
            <person name="Toyoda A."/>
            <person name="Takaki Y."/>
            <person name="Nishi S."/>
            <person name="Hori S."/>
            <person name="Arai W."/>
            <person name="Tsubouchi T."/>
            <person name="Morono Y."/>
            <person name="Uchiyama I."/>
            <person name="Ito T."/>
            <person name="Fujiyama A."/>
            <person name="Inagaki F."/>
            <person name="Takami H."/>
        </authorList>
    </citation>
    <scope>NUCLEOTIDE SEQUENCE</scope>
    <source>
        <strain evidence="1">Expedition CK06-06</strain>
    </source>
</reference>
<feature type="non-terminal residue" evidence="1">
    <location>
        <position position="1"/>
    </location>
</feature>
<organism evidence="1">
    <name type="scientific">marine sediment metagenome</name>
    <dbReference type="NCBI Taxonomy" id="412755"/>
    <lineage>
        <taxon>unclassified sequences</taxon>
        <taxon>metagenomes</taxon>
        <taxon>ecological metagenomes</taxon>
    </lineage>
</organism>
<comment type="caution">
    <text evidence="1">The sequence shown here is derived from an EMBL/GenBank/DDBJ whole genome shotgun (WGS) entry which is preliminary data.</text>
</comment>
<dbReference type="EMBL" id="BARS01015387">
    <property type="protein sequence ID" value="GAF89890.1"/>
    <property type="molecule type" value="Genomic_DNA"/>
</dbReference>